<accession>A0A3A9JHT2</accession>
<protein>
    <submittedName>
        <fullName evidence="3">Amidohydrolase</fullName>
    </submittedName>
</protein>
<keyword evidence="3" id="KW-0378">Hydrolase</keyword>
<dbReference type="GO" id="GO:0005829">
    <property type="term" value="C:cytosol"/>
    <property type="evidence" value="ECO:0007669"/>
    <property type="project" value="TreeGrafter"/>
</dbReference>
<name>A0A3A9JHT2_9PROT</name>
<dbReference type="GO" id="GO:0016831">
    <property type="term" value="F:carboxy-lyase activity"/>
    <property type="evidence" value="ECO:0007669"/>
    <property type="project" value="InterPro"/>
</dbReference>
<evidence type="ECO:0000259" key="2">
    <source>
        <dbReference type="Pfam" id="PF04909"/>
    </source>
</evidence>
<evidence type="ECO:0000313" key="6">
    <source>
        <dbReference type="Proteomes" id="UP000278036"/>
    </source>
</evidence>
<dbReference type="Proteomes" id="UP000278036">
    <property type="component" value="Unassembled WGS sequence"/>
</dbReference>
<dbReference type="Pfam" id="PF04909">
    <property type="entry name" value="Amidohydro_2"/>
    <property type="match status" value="1"/>
</dbReference>
<dbReference type="InterPro" id="IPR032465">
    <property type="entry name" value="ACMSD"/>
</dbReference>
<dbReference type="PANTHER" id="PTHR21240">
    <property type="entry name" value="2-AMINO-3-CARBOXYLMUCONATE-6-SEMIALDEHYDE DECARBOXYLASE"/>
    <property type="match status" value="1"/>
</dbReference>
<feature type="domain" description="Amidohydrolase-related" evidence="2">
    <location>
        <begin position="80"/>
        <end position="317"/>
    </location>
</feature>
<keyword evidence="5" id="KW-1185">Reference proteome</keyword>
<comment type="caution">
    <text evidence="3">The sequence shown here is derived from an EMBL/GenBank/DDBJ whole genome shotgun (WGS) entry which is preliminary data.</text>
</comment>
<dbReference type="OrthoDB" id="149172at2"/>
<sequence>MKLIGIEEHFLTSEVRDAWHAIGLEAADPSVAVHSGIIEDRLLDLAEERLALMDETGLDVQVLSLTTPALHDLGPDSVDMARRINDALAAAVARHPTRFQAFATLPVAMPEEAALELERCVRTLGFKGAMLCGRVGSRSLDDPFLSPILRSAEALGAPILLHPRTPEAAVRAAYYSGFKPEIDAAFASYGLGWHYDAGIQFIRLVLAGTFDRMPRLQVILGHWGELVLFYAERLAAMDRVSGLAHPIGTYLRRNLYVTASGMFLPHYLERAAAVVGHDRLLFSTDFPYQYRPGHDAKRFLQNCGLDEAQKAGFAHANWLRLTTECNMQAGAR</sequence>
<evidence type="ECO:0000313" key="5">
    <source>
        <dbReference type="Proteomes" id="UP000274097"/>
    </source>
</evidence>
<dbReference type="PANTHER" id="PTHR21240:SF30">
    <property type="entry name" value="AMIDOHYDROLASE-RELATED DOMAIN-CONTAINING PROTEIN-RELATED"/>
    <property type="match status" value="1"/>
</dbReference>
<dbReference type="Gene3D" id="3.20.20.140">
    <property type="entry name" value="Metal-dependent hydrolases"/>
    <property type="match status" value="1"/>
</dbReference>
<organism evidence="3 6">
    <name type="scientific">Teichococcus wenyumeiae</name>
    <dbReference type="NCBI Taxonomy" id="2478470"/>
    <lineage>
        <taxon>Bacteria</taxon>
        <taxon>Pseudomonadati</taxon>
        <taxon>Pseudomonadota</taxon>
        <taxon>Alphaproteobacteria</taxon>
        <taxon>Acetobacterales</taxon>
        <taxon>Roseomonadaceae</taxon>
        <taxon>Roseomonas</taxon>
    </lineage>
</organism>
<evidence type="ECO:0000256" key="1">
    <source>
        <dbReference type="ARBA" id="ARBA00023239"/>
    </source>
</evidence>
<dbReference type="AlphaFoldDB" id="A0A3A9JHT2"/>
<dbReference type="InterPro" id="IPR032466">
    <property type="entry name" value="Metal_Hydrolase"/>
</dbReference>
<evidence type="ECO:0000313" key="3">
    <source>
        <dbReference type="EMBL" id="RKK04085.1"/>
    </source>
</evidence>
<dbReference type="EMBL" id="RFLX01000008">
    <property type="protein sequence ID" value="RMI24565.1"/>
    <property type="molecule type" value="Genomic_DNA"/>
</dbReference>
<dbReference type="InterPro" id="IPR006680">
    <property type="entry name" value="Amidohydro-rel"/>
</dbReference>
<proteinExistence type="predicted"/>
<dbReference type="SUPFAM" id="SSF51556">
    <property type="entry name" value="Metallo-dependent hydrolases"/>
    <property type="match status" value="1"/>
</dbReference>
<dbReference type="Proteomes" id="UP000274097">
    <property type="component" value="Unassembled WGS sequence"/>
</dbReference>
<dbReference type="GO" id="GO:0019748">
    <property type="term" value="P:secondary metabolic process"/>
    <property type="evidence" value="ECO:0007669"/>
    <property type="project" value="TreeGrafter"/>
</dbReference>
<keyword evidence="1" id="KW-0456">Lyase</keyword>
<dbReference type="InParanoid" id="A0A3A9JHT2"/>
<dbReference type="EMBL" id="RAQU01000057">
    <property type="protein sequence ID" value="RKK04085.1"/>
    <property type="molecule type" value="Genomic_DNA"/>
</dbReference>
<dbReference type="GO" id="GO:0016787">
    <property type="term" value="F:hydrolase activity"/>
    <property type="evidence" value="ECO:0007669"/>
    <property type="project" value="UniProtKB-KW"/>
</dbReference>
<reference evidence="3 6" key="1">
    <citation type="submission" date="2018-09" db="EMBL/GenBank/DDBJ databases">
        <title>Roseomonas sp. nov., isolated from feces of Tibetan antelopes in the Qinghai-Tibet plateau, China.</title>
        <authorList>
            <person name="Tian Z."/>
        </authorList>
    </citation>
    <scope>NUCLEOTIDE SEQUENCE [LARGE SCALE GENOMIC DNA]</scope>
    <source>
        <strain evidence="4 5">Z23</strain>
        <strain evidence="3 6">Z24</strain>
    </source>
</reference>
<evidence type="ECO:0000313" key="4">
    <source>
        <dbReference type="EMBL" id="RMI24565.1"/>
    </source>
</evidence>
<gene>
    <name evidence="3" type="ORF">D6Z83_11275</name>
    <name evidence="4" type="ORF">EBE87_12830</name>
</gene>